<evidence type="ECO:0000256" key="3">
    <source>
        <dbReference type="ARBA" id="ARBA00023172"/>
    </source>
</evidence>
<dbReference type="Pfam" id="PF00589">
    <property type="entry name" value="Phage_integrase"/>
    <property type="match status" value="1"/>
</dbReference>
<accession>A0A552V1B9</accession>
<evidence type="ECO:0000256" key="2">
    <source>
        <dbReference type="ARBA" id="ARBA00023125"/>
    </source>
</evidence>
<gene>
    <name evidence="5" type="ORF">FMM05_10375</name>
</gene>
<comment type="caution">
    <text evidence="5">The sequence shown here is derived from an EMBL/GenBank/DDBJ whole genome shotgun (WGS) entry which is preliminary data.</text>
</comment>
<dbReference type="InterPro" id="IPR050090">
    <property type="entry name" value="Tyrosine_recombinase_XerCD"/>
</dbReference>
<name>A0A552V1B9_9FLAO</name>
<dbReference type="Proteomes" id="UP000320643">
    <property type="component" value="Unassembled WGS sequence"/>
</dbReference>
<evidence type="ECO:0000259" key="4">
    <source>
        <dbReference type="PROSITE" id="PS51898"/>
    </source>
</evidence>
<dbReference type="Gene3D" id="1.10.150.130">
    <property type="match status" value="1"/>
</dbReference>
<dbReference type="Gene3D" id="1.10.443.10">
    <property type="entry name" value="Intergrase catalytic core"/>
    <property type="match status" value="1"/>
</dbReference>
<proteinExistence type="inferred from homology"/>
<dbReference type="InterPro" id="IPR002104">
    <property type="entry name" value="Integrase_catalytic"/>
</dbReference>
<evidence type="ECO:0000313" key="6">
    <source>
        <dbReference type="Proteomes" id="UP000320643"/>
    </source>
</evidence>
<dbReference type="OrthoDB" id="1098628at2"/>
<dbReference type="PROSITE" id="PS51898">
    <property type="entry name" value="TYR_RECOMBINASE"/>
    <property type="match status" value="1"/>
</dbReference>
<dbReference type="InterPro" id="IPR011010">
    <property type="entry name" value="DNA_brk_join_enz"/>
</dbReference>
<dbReference type="CDD" id="cd01185">
    <property type="entry name" value="INTN1_C_like"/>
    <property type="match status" value="1"/>
</dbReference>
<sequence>MLSSSIGLTFFLKTPNKKNNIRFIYLRVTVDGLPKETSTKRKWDVTRWDQKTERATGNKEDARMLNLFLDAIEMKLNQYKSDLLYNERSVTAQKLMDYLLGKTVSKAKVLEEFQIHNDELAALVKRGEYADGTRERYVTARKHVQEFMQFKYHVDEMEFRDLNYEFVKDYEFYLKTVRNCSNNTTLKYIANFKKIVLRAIDREIISGDPFKSFKGKKTKTNKKPLTSEELYKLEHHDFSTSRLGVVRDVFIFQCYTGLAYIDAFNLRPVDIKNGIDGEPWIMIERQKTGSETNVPLLPQASEIIARYKNHPLCLKRGSVLPVKSNQRMNAYLKEIADLCGITSELNTHKARRTFGSTVTLANNVPIHIVKELLGHQSVKQTEEYAITEQKSIAKEMHDLKLKLKTKDNSKPEISMEAIVRMQQELDEMKRKLTLQQAS</sequence>
<dbReference type="Pfam" id="PF17293">
    <property type="entry name" value="Arm-DNA-bind_5"/>
    <property type="match status" value="1"/>
</dbReference>
<dbReference type="InterPro" id="IPR035386">
    <property type="entry name" value="Arm-DNA-bind_5"/>
</dbReference>
<feature type="domain" description="Tyr recombinase" evidence="4">
    <location>
        <begin position="220"/>
        <end position="398"/>
    </location>
</feature>
<dbReference type="PANTHER" id="PTHR30349">
    <property type="entry name" value="PHAGE INTEGRASE-RELATED"/>
    <property type="match status" value="1"/>
</dbReference>
<reference evidence="5 6" key="1">
    <citation type="submission" date="2019-07" db="EMBL/GenBank/DDBJ databases">
        <title>Flavobacterium sp. nov., isolated from glacier ice.</title>
        <authorList>
            <person name="Liu Q."/>
            <person name="Xin Y.-H."/>
        </authorList>
    </citation>
    <scope>NUCLEOTIDE SEQUENCE [LARGE SCALE GENOMIC DNA]</scope>
    <source>
        <strain evidence="5 6">ZT4R6</strain>
    </source>
</reference>
<dbReference type="Pfam" id="PF13102">
    <property type="entry name" value="Phage_int_SAM_5"/>
    <property type="match status" value="1"/>
</dbReference>
<dbReference type="SUPFAM" id="SSF56349">
    <property type="entry name" value="DNA breaking-rejoining enzymes"/>
    <property type="match status" value="1"/>
</dbReference>
<dbReference type="PANTHER" id="PTHR30349:SF64">
    <property type="entry name" value="PROPHAGE INTEGRASE INTD-RELATED"/>
    <property type="match status" value="1"/>
</dbReference>
<keyword evidence="2" id="KW-0238">DNA-binding</keyword>
<dbReference type="InterPro" id="IPR010998">
    <property type="entry name" value="Integrase_recombinase_N"/>
</dbReference>
<protein>
    <submittedName>
        <fullName evidence="5">Site-specific integrase</fullName>
    </submittedName>
</protein>
<dbReference type="EMBL" id="VJVZ01000006">
    <property type="protein sequence ID" value="TRW24232.1"/>
    <property type="molecule type" value="Genomic_DNA"/>
</dbReference>
<organism evidence="5 6">
    <name type="scientific">Flavobacterium zepuense</name>
    <dbReference type="NCBI Taxonomy" id="2593302"/>
    <lineage>
        <taxon>Bacteria</taxon>
        <taxon>Pseudomonadati</taxon>
        <taxon>Bacteroidota</taxon>
        <taxon>Flavobacteriia</taxon>
        <taxon>Flavobacteriales</taxon>
        <taxon>Flavobacteriaceae</taxon>
        <taxon>Flavobacterium</taxon>
    </lineage>
</organism>
<keyword evidence="6" id="KW-1185">Reference proteome</keyword>
<dbReference type="GO" id="GO:0006310">
    <property type="term" value="P:DNA recombination"/>
    <property type="evidence" value="ECO:0007669"/>
    <property type="project" value="UniProtKB-KW"/>
</dbReference>
<evidence type="ECO:0000256" key="1">
    <source>
        <dbReference type="ARBA" id="ARBA00008857"/>
    </source>
</evidence>
<dbReference type="InterPro" id="IPR025269">
    <property type="entry name" value="SAM-like_dom"/>
</dbReference>
<dbReference type="InterPro" id="IPR013762">
    <property type="entry name" value="Integrase-like_cat_sf"/>
</dbReference>
<dbReference type="GO" id="GO:0003677">
    <property type="term" value="F:DNA binding"/>
    <property type="evidence" value="ECO:0007669"/>
    <property type="project" value="UniProtKB-KW"/>
</dbReference>
<comment type="similarity">
    <text evidence="1">Belongs to the 'phage' integrase family.</text>
</comment>
<dbReference type="GO" id="GO:0015074">
    <property type="term" value="P:DNA integration"/>
    <property type="evidence" value="ECO:0007669"/>
    <property type="project" value="InterPro"/>
</dbReference>
<dbReference type="AlphaFoldDB" id="A0A552V1B9"/>
<keyword evidence="3" id="KW-0233">DNA recombination</keyword>
<evidence type="ECO:0000313" key="5">
    <source>
        <dbReference type="EMBL" id="TRW24232.1"/>
    </source>
</evidence>